<evidence type="ECO:0000313" key="2">
    <source>
        <dbReference type="Proteomes" id="UP000199501"/>
    </source>
</evidence>
<sequence>MVENGRLDEDLLVAIEIMEHAIWGMFVRVVDYGTIGVVDALHVTDERPFQPVDDYRPSAILLRR</sequence>
<reference evidence="2" key="1">
    <citation type="submission" date="2016-10" db="EMBL/GenBank/DDBJ databases">
        <authorList>
            <person name="Varghese N."/>
            <person name="Submissions S."/>
        </authorList>
    </citation>
    <scope>NUCLEOTIDE SEQUENCE [LARGE SCALE GENOMIC DNA]</scope>
    <source>
        <strain evidence="2">IBRC-M 10403</strain>
    </source>
</reference>
<proteinExistence type="predicted"/>
<dbReference type="AlphaFoldDB" id="A0A1G6Z611"/>
<protein>
    <submittedName>
        <fullName evidence="1">Uncharacterized protein</fullName>
    </submittedName>
</protein>
<organism evidence="1 2">
    <name type="scientific">Actinokineospora iranica</name>
    <dbReference type="NCBI Taxonomy" id="1271860"/>
    <lineage>
        <taxon>Bacteria</taxon>
        <taxon>Bacillati</taxon>
        <taxon>Actinomycetota</taxon>
        <taxon>Actinomycetes</taxon>
        <taxon>Pseudonocardiales</taxon>
        <taxon>Pseudonocardiaceae</taxon>
        <taxon>Actinokineospora</taxon>
    </lineage>
</organism>
<dbReference type="EMBL" id="FMZZ01000025">
    <property type="protein sequence ID" value="SDD97266.1"/>
    <property type="molecule type" value="Genomic_DNA"/>
</dbReference>
<name>A0A1G6Z611_9PSEU</name>
<gene>
    <name evidence="1" type="ORF">SAMN05216174_12542</name>
</gene>
<keyword evidence="2" id="KW-1185">Reference proteome</keyword>
<dbReference type="Proteomes" id="UP000199501">
    <property type="component" value="Unassembled WGS sequence"/>
</dbReference>
<evidence type="ECO:0000313" key="1">
    <source>
        <dbReference type="EMBL" id="SDD97266.1"/>
    </source>
</evidence>
<accession>A0A1G6Z611</accession>